<dbReference type="InterPro" id="IPR022310">
    <property type="entry name" value="NAD/GMP_synthase"/>
</dbReference>
<feature type="domain" description="NAD/GMP synthase" evidence="1">
    <location>
        <begin position="1"/>
        <end position="57"/>
    </location>
</feature>
<feature type="non-terminal residue" evidence="2">
    <location>
        <position position="1"/>
    </location>
</feature>
<protein>
    <submittedName>
        <fullName evidence="2">NAD+ synthase</fullName>
    </submittedName>
</protein>
<proteinExistence type="predicted"/>
<dbReference type="Gene3D" id="1.10.10.1510">
    <property type="match status" value="1"/>
</dbReference>
<dbReference type="Proteomes" id="UP001196980">
    <property type="component" value="Unassembled WGS sequence"/>
</dbReference>
<evidence type="ECO:0000259" key="1">
    <source>
        <dbReference type="Pfam" id="PF02540"/>
    </source>
</evidence>
<name>A0ABS6S117_9BACT</name>
<comment type="caution">
    <text evidence="2">The sequence shown here is derived from an EMBL/GenBank/DDBJ whole genome shotgun (WGS) entry which is preliminary data.</text>
</comment>
<evidence type="ECO:0000313" key="3">
    <source>
        <dbReference type="Proteomes" id="UP001196980"/>
    </source>
</evidence>
<accession>A0ABS6S117</accession>
<keyword evidence="3" id="KW-1185">Reference proteome</keyword>
<reference evidence="2 3" key="1">
    <citation type="journal article" date="2020" name="J Geophys Res Biogeosci">
        <title>Magnetotaxis as an Adaptation to Enable Bacterial Shuttling of Microbial Sulfur and Sulfur Cycling Across Aquatic Oxic#Anoxic Interfaces.</title>
        <authorList>
            <person name="Li J."/>
            <person name="Liu P."/>
            <person name="Wang J."/>
            <person name="Roberts A.P."/>
            <person name="Pan Y."/>
        </authorList>
    </citation>
    <scope>NUCLEOTIDE SEQUENCE [LARGE SCALE GENOMIC DNA]</scope>
    <source>
        <strain evidence="2 3">MYR-1_YQ</strain>
    </source>
</reference>
<dbReference type="EMBL" id="JABXWD010000195">
    <property type="protein sequence ID" value="MBV6342093.1"/>
    <property type="molecule type" value="Genomic_DNA"/>
</dbReference>
<dbReference type="Pfam" id="PF02540">
    <property type="entry name" value="NAD_synthase"/>
    <property type="match status" value="1"/>
</dbReference>
<sequence>SQKDTDSLPPYDLLDPVLAAYVEKEMSYEEIIALGNDETTTRNVLKMVDNSEYKRRQSPPGIKITSRAFGKDRRFPITNGYKGY</sequence>
<evidence type="ECO:0000313" key="2">
    <source>
        <dbReference type="EMBL" id="MBV6342093.1"/>
    </source>
</evidence>
<organism evidence="2 3">
    <name type="scientific">Candidatus Magnetobacterium casense</name>
    <dbReference type="NCBI Taxonomy" id="1455061"/>
    <lineage>
        <taxon>Bacteria</taxon>
        <taxon>Pseudomonadati</taxon>
        <taxon>Nitrospirota</taxon>
        <taxon>Thermodesulfovibrionia</taxon>
        <taxon>Thermodesulfovibrionales</taxon>
        <taxon>Candidatus Magnetobacteriaceae</taxon>
        <taxon>Candidatus Magnetobacterium</taxon>
    </lineage>
</organism>
<dbReference type="SUPFAM" id="SSF52402">
    <property type="entry name" value="Adenine nucleotide alpha hydrolases-like"/>
    <property type="match status" value="1"/>
</dbReference>
<gene>
    <name evidence="2" type="ORF">HWQ67_10895</name>
</gene>